<reference evidence="9" key="2">
    <citation type="submission" date="2017-04" db="EMBL/GenBank/DDBJ databases">
        <authorList>
            <person name="Varghese N."/>
            <person name="Submissions S."/>
        </authorList>
    </citation>
    <scope>NUCLEOTIDE SEQUENCE [LARGE SCALE GENOMIC DNA]</scope>
    <source>
        <strain evidence="9">DSM 16537</strain>
    </source>
</reference>
<organism evidence="6 9">
    <name type="scientific">Aquiflexum balticum DSM 16537</name>
    <dbReference type="NCBI Taxonomy" id="758820"/>
    <lineage>
        <taxon>Bacteria</taxon>
        <taxon>Pseudomonadati</taxon>
        <taxon>Bacteroidota</taxon>
        <taxon>Cytophagia</taxon>
        <taxon>Cytophagales</taxon>
        <taxon>Cyclobacteriaceae</taxon>
        <taxon>Aquiflexum</taxon>
    </lineage>
</organism>
<evidence type="ECO:0000313" key="4">
    <source>
        <dbReference type="EMBL" id="SMD42415.1"/>
    </source>
</evidence>
<evidence type="ECO:0000313" key="9">
    <source>
        <dbReference type="Proteomes" id="UP000192333"/>
    </source>
</evidence>
<dbReference type="EMBL" id="LT838813">
    <property type="protein sequence ID" value="SMD43064.1"/>
    <property type="molecule type" value="Genomic_DNA"/>
</dbReference>
<dbReference type="InterPro" id="IPR003346">
    <property type="entry name" value="Transposase_20"/>
</dbReference>
<dbReference type="EMBL" id="LT838813">
    <property type="protein sequence ID" value="SMD44179.1"/>
    <property type="molecule type" value="Genomic_DNA"/>
</dbReference>
<dbReference type="EMBL" id="LT838813">
    <property type="protein sequence ID" value="SMD43993.1"/>
    <property type="molecule type" value="Genomic_DNA"/>
</dbReference>
<dbReference type="PANTHER" id="PTHR33055:SF13">
    <property type="entry name" value="TRANSPOSASE"/>
    <property type="match status" value="1"/>
</dbReference>
<evidence type="ECO:0000313" key="5">
    <source>
        <dbReference type="EMBL" id="SMD43064.1"/>
    </source>
</evidence>
<dbReference type="EMBL" id="LT838813">
    <property type="protein sequence ID" value="SMD45444.1"/>
    <property type="molecule type" value="Genomic_DNA"/>
</dbReference>
<name>A0A1W2H504_9BACT</name>
<dbReference type="InterPro" id="IPR047650">
    <property type="entry name" value="Transpos_IS110"/>
</dbReference>
<reference evidence="6" key="1">
    <citation type="submission" date="2017-04" db="EMBL/GenBank/DDBJ databases">
        <authorList>
            <person name="Afonso C.L."/>
            <person name="Miller P.J."/>
            <person name="Scott M.A."/>
            <person name="Spackman E."/>
            <person name="Goraichik I."/>
            <person name="Dimitrov K.M."/>
            <person name="Suarez D.L."/>
            <person name="Swayne D.E."/>
        </authorList>
    </citation>
    <scope>NUCLEOTIDE SEQUENCE [LARGE SCALE GENOMIC DNA]</scope>
    <source>
        <strain evidence="6">DSM 16537</strain>
    </source>
</reference>
<evidence type="ECO:0000313" key="7">
    <source>
        <dbReference type="EMBL" id="SMD44179.1"/>
    </source>
</evidence>
<dbReference type="RefSeq" id="WP_084119221.1">
    <property type="nucleotide sequence ID" value="NZ_LT838813.1"/>
</dbReference>
<evidence type="ECO:0000313" key="8">
    <source>
        <dbReference type="EMBL" id="SMD45444.1"/>
    </source>
</evidence>
<dbReference type="Pfam" id="PF02371">
    <property type="entry name" value="Transposase_20"/>
    <property type="match status" value="1"/>
</dbReference>
<sequence length="442" mass="50665">MKKIHQNTAGIDIGSRSIYVDIEGKEVASFETFTSDFRKAAVYLIEAGVTSVAMEATGSYWVILYDILTEAGLDVWLVDGRQTKQVPGRKTDVKDCQWINQLHAHGLLNRCFVAEGLMKELRSYQRLREDHIRSMSMHINHMQKALIEMNIRLPEVLSQVHGASGTVMIEAILQGERDPQKLLSLCHHSLIKKKGEKIVKALEGFYTEAGLFALKQAYEAYRFYKAQISDCDKKIQDTFNKQNMDLYEFPKGMKRKQIRHNKPDVSDLGKYLLKIFGGKDATKLSGFTDYTWFQVLTETGPDLSRWKTEKHFTSWLGLSPGQHQSGRKKKNKSKGRPKAGQIFRVIAQGLLNSKKIALGAFGRRLCGRKGPRVAIKAMARKLAEQYWRLMVKGSDFVEFGIKYYEEIMQKQKMKLIQRLAVELNMDIVPQEIEEKILNLHEE</sequence>
<gene>
    <name evidence="4" type="ORF">SAMN00777080_0965</name>
    <name evidence="5" type="ORF">SAMN00777080_1640</name>
    <name evidence="6" type="ORF">SAMN00777080_2608</name>
    <name evidence="7" type="ORF">SAMN00777080_2797</name>
    <name evidence="8" type="ORF">SAMN00777080_4095</name>
</gene>
<proteinExistence type="predicted"/>
<dbReference type="EMBL" id="LT838813">
    <property type="protein sequence ID" value="SMD42415.1"/>
    <property type="molecule type" value="Genomic_DNA"/>
</dbReference>
<feature type="compositionally biased region" description="Basic residues" evidence="1">
    <location>
        <begin position="325"/>
        <end position="337"/>
    </location>
</feature>
<dbReference type="GO" id="GO:0003677">
    <property type="term" value="F:DNA binding"/>
    <property type="evidence" value="ECO:0007669"/>
    <property type="project" value="InterPro"/>
</dbReference>
<feature type="domain" description="Transposase IS116/IS110/IS902 C-terminal" evidence="3">
    <location>
        <begin position="284"/>
        <end position="341"/>
    </location>
</feature>
<evidence type="ECO:0000256" key="1">
    <source>
        <dbReference type="SAM" id="MobiDB-lite"/>
    </source>
</evidence>
<dbReference type="Proteomes" id="UP000192333">
    <property type="component" value="Chromosome I"/>
</dbReference>
<dbReference type="NCBIfam" id="NF033542">
    <property type="entry name" value="transpos_IS110"/>
    <property type="match status" value="1"/>
</dbReference>
<evidence type="ECO:0000313" key="6">
    <source>
        <dbReference type="EMBL" id="SMD43993.1"/>
    </source>
</evidence>
<protein>
    <submittedName>
        <fullName evidence="6">Transposase IS116/IS110/IS902 family protein</fullName>
    </submittedName>
</protein>
<dbReference type="OrthoDB" id="9815354at2"/>
<feature type="domain" description="Transposase IS110-like N-terminal" evidence="2">
    <location>
        <begin position="9"/>
        <end position="148"/>
    </location>
</feature>
<evidence type="ECO:0000259" key="3">
    <source>
        <dbReference type="Pfam" id="PF02371"/>
    </source>
</evidence>
<dbReference type="InterPro" id="IPR002525">
    <property type="entry name" value="Transp_IS110-like_N"/>
</dbReference>
<dbReference type="PANTHER" id="PTHR33055">
    <property type="entry name" value="TRANSPOSASE FOR INSERTION SEQUENCE ELEMENT IS1111A"/>
    <property type="match status" value="1"/>
</dbReference>
<dbReference type="AlphaFoldDB" id="A0A1W2H504"/>
<dbReference type="Pfam" id="PF01548">
    <property type="entry name" value="DEDD_Tnp_IS110"/>
    <property type="match status" value="1"/>
</dbReference>
<feature type="region of interest" description="Disordered" evidence="1">
    <location>
        <begin position="317"/>
        <end position="338"/>
    </location>
</feature>
<dbReference type="STRING" id="758820.SAMN00777080_0965"/>
<keyword evidence="9" id="KW-1185">Reference proteome</keyword>
<dbReference type="GO" id="GO:0006313">
    <property type="term" value="P:DNA transposition"/>
    <property type="evidence" value="ECO:0007669"/>
    <property type="project" value="InterPro"/>
</dbReference>
<accession>A0A1W2H504</accession>
<dbReference type="GO" id="GO:0004803">
    <property type="term" value="F:transposase activity"/>
    <property type="evidence" value="ECO:0007669"/>
    <property type="project" value="InterPro"/>
</dbReference>
<evidence type="ECO:0000259" key="2">
    <source>
        <dbReference type="Pfam" id="PF01548"/>
    </source>
</evidence>